<evidence type="ECO:0000313" key="2">
    <source>
        <dbReference type="EMBL" id="CEM35983.1"/>
    </source>
</evidence>
<accession>A0A0G4GY54</accession>
<name>A0A0G4GY54_9ALVE</name>
<sequence length="199" mass="22232">MTHPSGTDVPTGAEDLFGSDVDSPVSPQLQDVLAEQRGLVHSHPLEDFQKEEEIKLSLGLPLSKKVPKVPEQGKKRKTDETEHTVETASTNPANELAANLRRLADANVFPASLIPLLFNTAKVKSMDDMAMEKLIMYMRNGTGYVKTKTTVTVAVGRPHDRVYYWKNTLNDSEEFCDEKIRVLLEKDCSLPLKPKKKVD</sequence>
<reference evidence="2" key="1">
    <citation type="submission" date="2014-11" db="EMBL/GenBank/DDBJ databases">
        <authorList>
            <person name="Otto D Thomas"/>
            <person name="Naeem Raeece"/>
        </authorList>
    </citation>
    <scope>NUCLEOTIDE SEQUENCE</scope>
</reference>
<dbReference type="EMBL" id="CDMZ01001669">
    <property type="protein sequence ID" value="CEM35983.1"/>
    <property type="molecule type" value="Genomic_DNA"/>
</dbReference>
<feature type="region of interest" description="Disordered" evidence="1">
    <location>
        <begin position="1"/>
        <end position="28"/>
    </location>
</feature>
<organism evidence="2">
    <name type="scientific">Chromera velia CCMP2878</name>
    <dbReference type="NCBI Taxonomy" id="1169474"/>
    <lineage>
        <taxon>Eukaryota</taxon>
        <taxon>Sar</taxon>
        <taxon>Alveolata</taxon>
        <taxon>Colpodellida</taxon>
        <taxon>Chromeraceae</taxon>
        <taxon>Chromera</taxon>
    </lineage>
</organism>
<feature type="region of interest" description="Disordered" evidence="1">
    <location>
        <begin position="65"/>
        <end position="92"/>
    </location>
</feature>
<gene>
    <name evidence="2" type="ORF">Cvel_5381</name>
</gene>
<protein>
    <submittedName>
        <fullName evidence="2">Uncharacterized protein</fullName>
    </submittedName>
</protein>
<evidence type="ECO:0000256" key="1">
    <source>
        <dbReference type="SAM" id="MobiDB-lite"/>
    </source>
</evidence>
<proteinExistence type="predicted"/>
<dbReference type="AlphaFoldDB" id="A0A0G4GY54"/>
<dbReference type="VEuPathDB" id="CryptoDB:Cvel_5381"/>
<feature type="compositionally biased region" description="Basic and acidic residues" evidence="1">
    <location>
        <begin position="71"/>
        <end position="85"/>
    </location>
</feature>